<dbReference type="SMART" id="SM00088">
    <property type="entry name" value="PINT"/>
    <property type="match status" value="1"/>
</dbReference>
<dbReference type="PANTHER" id="PTHR10758">
    <property type="entry name" value="26S PROTEASOME NON-ATPASE REGULATORY SUBUNIT 3/COP9 SIGNALOSOME COMPLEX SUBUNIT 3"/>
    <property type="match status" value="1"/>
</dbReference>
<feature type="non-terminal residue" evidence="5">
    <location>
        <position position="1"/>
    </location>
</feature>
<dbReference type="AlphaFoldDB" id="A0A267F046"/>
<feature type="compositionally biased region" description="Basic and acidic residues" evidence="3">
    <location>
        <begin position="485"/>
        <end position="510"/>
    </location>
</feature>
<evidence type="ECO:0000256" key="3">
    <source>
        <dbReference type="SAM" id="MobiDB-lite"/>
    </source>
</evidence>
<reference evidence="5 6" key="1">
    <citation type="submission" date="2017-06" db="EMBL/GenBank/DDBJ databases">
        <title>A platform for efficient transgenesis in Macrostomum lignano, a flatworm model organism for stem cell research.</title>
        <authorList>
            <person name="Berezikov E."/>
        </authorList>
    </citation>
    <scope>NUCLEOTIDE SEQUENCE [LARGE SCALE GENOMIC DNA]</scope>
    <source>
        <strain evidence="5">DV1</strain>
        <tissue evidence="5">Whole organism</tissue>
    </source>
</reference>
<accession>A0A267F046</accession>
<comment type="caution">
    <text evidence="5">The sequence shown here is derived from an EMBL/GenBank/DDBJ whole genome shotgun (WGS) entry which is preliminary data.</text>
</comment>
<evidence type="ECO:0000256" key="2">
    <source>
        <dbReference type="ARBA" id="ARBA00022942"/>
    </source>
</evidence>
<name>A0A267F046_9PLAT</name>
<dbReference type="OrthoDB" id="1713558at2759"/>
<dbReference type="Pfam" id="PF08375">
    <property type="entry name" value="Rpn3_C"/>
    <property type="match status" value="1"/>
</dbReference>
<gene>
    <name evidence="5" type="ORF">BOX15_Mlig003045g1</name>
</gene>
<proteinExistence type="inferred from homology"/>
<dbReference type="InterPro" id="IPR013586">
    <property type="entry name" value="PSMD3_C"/>
</dbReference>
<evidence type="ECO:0000313" key="6">
    <source>
        <dbReference type="Proteomes" id="UP000215902"/>
    </source>
</evidence>
<dbReference type="SMART" id="SM00753">
    <property type="entry name" value="PAM"/>
    <property type="match status" value="1"/>
</dbReference>
<dbReference type="InterPro" id="IPR057985">
    <property type="entry name" value="TPR_PSMD3_N"/>
</dbReference>
<keyword evidence="6" id="KW-1185">Reference proteome</keyword>
<feature type="region of interest" description="Disordered" evidence="3">
    <location>
        <begin position="482"/>
        <end position="518"/>
    </location>
</feature>
<dbReference type="GO" id="GO:0030234">
    <property type="term" value="F:enzyme regulator activity"/>
    <property type="evidence" value="ECO:0007669"/>
    <property type="project" value="InterPro"/>
</dbReference>
<keyword evidence="2" id="KW-0647">Proteasome</keyword>
<evidence type="ECO:0000313" key="5">
    <source>
        <dbReference type="EMBL" id="PAA66382.1"/>
    </source>
</evidence>
<protein>
    <recommendedName>
        <fullName evidence="4">PCI domain-containing protein</fullName>
    </recommendedName>
</protein>
<organism evidence="5 6">
    <name type="scientific">Macrostomum lignano</name>
    <dbReference type="NCBI Taxonomy" id="282301"/>
    <lineage>
        <taxon>Eukaryota</taxon>
        <taxon>Metazoa</taxon>
        <taxon>Spiralia</taxon>
        <taxon>Lophotrochozoa</taxon>
        <taxon>Platyhelminthes</taxon>
        <taxon>Rhabditophora</taxon>
        <taxon>Macrostomorpha</taxon>
        <taxon>Macrostomida</taxon>
        <taxon>Macrostomidae</taxon>
        <taxon>Macrostomum</taxon>
    </lineage>
</organism>
<dbReference type="Gene3D" id="1.25.40.570">
    <property type="match status" value="1"/>
</dbReference>
<feature type="compositionally biased region" description="Polar residues" evidence="3">
    <location>
        <begin position="1"/>
        <end position="19"/>
    </location>
</feature>
<dbReference type="STRING" id="282301.A0A267F046"/>
<feature type="domain" description="PCI" evidence="4">
    <location>
        <begin position="270"/>
        <end position="450"/>
    </location>
</feature>
<dbReference type="GO" id="GO:0006511">
    <property type="term" value="P:ubiquitin-dependent protein catabolic process"/>
    <property type="evidence" value="ECO:0007669"/>
    <property type="project" value="TreeGrafter"/>
</dbReference>
<dbReference type="EMBL" id="NIVC01001563">
    <property type="protein sequence ID" value="PAA66382.1"/>
    <property type="molecule type" value="Genomic_DNA"/>
</dbReference>
<dbReference type="InterPro" id="IPR036390">
    <property type="entry name" value="WH_DNA-bd_sf"/>
</dbReference>
<feature type="region of interest" description="Disordered" evidence="3">
    <location>
        <begin position="1"/>
        <end position="50"/>
    </location>
</feature>
<dbReference type="InterPro" id="IPR050756">
    <property type="entry name" value="CSN3"/>
</dbReference>
<sequence length="518" mass="58547">AQFPPASQTTVTTESNMGTPNGELKKTQQQQQAASVAKTAATNEDVEMGDDEAARADADTLTLEDIKEQVRHIEKAVQTKETRFMTRTVRSLVPLRRRLNEAVLLRLAQAYFPGVSPSKDAFLAFLSAASSGSGQSAQASRRLLPETEVFLHLLLLLHLLDSNRQAEAVSCSQLLWQRTGQFNRRTLDMLTARAYFYYARSHELAGQLSTVRPQMLQRLRTCTLRQDWHGCATLTNCLLRSYLMDRLLDQAARLVDKCAFPELAPNHELARYHFYLGRIRAAQLQYSRAAQHLQQALRKAASGQRALGFRQICTKLQVVVQLLIGETPDRQAFREQGLRRPLAPYLRLTQAVRSGRLAEFNTVLRDNAARFKADNTWLLCVRLRHNVIKVGVRQVALSYSRISLVAVASKLQLDSAEEAEYVAAKAIRDGVIEATIDHKAGTLSSRETADLYGTAEPADQFQQRINFCLQVREQSVRAMRYPPKKYTEDLESAEERREREAAELETAKEMSEDDYDDF</sequence>
<evidence type="ECO:0000259" key="4">
    <source>
        <dbReference type="PROSITE" id="PS50250"/>
    </source>
</evidence>
<dbReference type="Pfam" id="PF25573">
    <property type="entry name" value="TPR_PSMD3_N"/>
    <property type="match status" value="1"/>
</dbReference>
<dbReference type="InterPro" id="IPR000717">
    <property type="entry name" value="PCI_dom"/>
</dbReference>
<dbReference type="SUPFAM" id="SSF46785">
    <property type="entry name" value="Winged helix' DNA-binding domain"/>
    <property type="match status" value="1"/>
</dbReference>
<dbReference type="PANTHER" id="PTHR10758:SF2">
    <property type="entry name" value="26S PROTEASOME NON-ATPASE REGULATORY SUBUNIT 3"/>
    <property type="match status" value="1"/>
</dbReference>
<dbReference type="Proteomes" id="UP000215902">
    <property type="component" value="Unassembled WGS sequence"/>
</dbReference>
<dbReference type="GO" id="GO:0008541">
    <property type="term" value="C:proteasome regulatory particle, lid subcomplex"/>
    <property type="evidence" value="ECO:0007669"/>
    <property type="project" value="TreeGrafter"/>
</dbReference>
<dbReference type="GO" id="GO:0042176">
    <property type="term" value="P:regulation of protein catabolic process"/>
    <property type="evidence" value="ECO:0007669"/>
    <property type="project" value="InterPro"/>
</dbReference>
<comment type="similarity">
    <text evidence="1">Belongs to the proteasome subunit S3 family.</text>
</comment>
<dbReference type="Pfam" id="PF01399">
    <property type="entry name" value="PCI"/>
    <property type="match status" value="1"/>
</dbReference>
<evidence type="ECO:0000256" key="1">
    <source>
        <dbReference type="ARBA" id="ARBA00007912"/>
    </source>
</evidence>
<dbReference type="PROSITE" id="PS50250">
    <property type="entry name" value="PCI"/>
    <property type="match status" value="1"/>
</dbReference>